<keyword evidence="2" id="KW-1185">Reference proteome</keyword>
<gene>
    <name evidence="1" type="ORF">QFC20_000986</name>
</gene>
<evidence type="ECO:0000313" key="2">
    <source>
        <dbReference type="Proteomes" id="UP001230649"/>
    </source>
</evidence>
<accession>A0ACC2WV58</accession>
<sequence length="781" mass="86842">MSSSSSCPTGGAITLAQRTRHQQLLEQYVEYLPVAQRLQLELFETIEQLREIQSLNGTIEEAVNDTSARWDEVTVSGATAWAEDLGVSWRALRRARFRQDKASELLLSTLTVRSIQSLHLALPLHLQSHIQCSPTPPIYAILPPQWYTDRVGRPVGVLTLRHIKRDVPARSGETGKEGIREFAWWIAELTRRVLRDWYEGEYQADFGKRGENVAGGGCVLVVDAKDAGMKNLELELLPNLISINHNYFPSQFSTVYVLNHSWTHSGLWACIKRVLPQSALEKIVFLKGEQEIGDVFDLERLPKGRLLFKSALLFPLTLVSRPISKAYGGKSNRDLAKDAMWLYETHGTTTLSTAQTFNGLSPASGVKPSAHHVPSYESIADVFYSARNTPMPSAHASPAVRSRKGLGKQRPPRLNLTMTTNPSASQGLSFVPLKGYQSETTQAQSTARVKSISDFQLYLSPSRVTNLDLLLGSDEEASDEEALQLGSLRARQRARRQSRSSLRSSITGSGLPSQRSRLSFGPSVEADNHFASGEGVPRPAITPWITGSGRAADSMRQASWNDARSYSASLTRHHAEVLIKNRRTSALSAEVSPDVDGLAMPDEQAQRDEPIDGDSETSTYEQTEMEHGSDGQSTTAPTSSIRSEERSHRRRVELPISAYDRMMNPMFGYPALQTVSTSGHNLAGMLRPRYGRKRKRDLAKTLLFLFLLRMDSFRRWIGQATTNLVASVLAMIGLGGLFKAKSEEYNQRGGPKSAWKEESRTGIRARSSWVCIARLGKEQHW</sequence>
<proteinExistence type="predicted"/>
<name>A0ACC2WV58_9TREE</name>
<evidence type="ECO:0000313" key="1">
    <source>
        <dbReference type="EMBL" id="KAJ9115659.1"/>
    </source>
</evidence>
<reference evidence="1" key="1">
    <citation type="submission" date="2023-04" db="EMBL/GenBank/DDBJ databases">
        <title>Draft Genome sequencing of Naganishia species isolated from polar environments using Oxford Nanopore Technology.</title>
        <authorList>
            <person name="Leo P."/>
            <person name="Venkateswaran K."/>
        </authorList>
    </citation>
    <scope>NUCLEOTIDE SEQUENCE</scope>
    <source>
        <strain evidence="1">MNA-CCFEE 5262</strain>
    </source>
</reference>
<organism evidence="1 2">
    <name type="scientific">Naganishia adeliensis</name>
    <dbReference type="NCBI Taxonomy" id="92952"/>
    <lineage>
        <taxon>Eukaryota</taxon>
        <taxon>Fungi</taxon>
        <taxon>Dikarya</taxon>
        <taxon>Basidiomycota</taxon>
        <taxon>Agaricomycotina</taxon>
        <taxon>Tremellomycetes</taxon>
        <taxon>Filobasidiales</taxon>
        <taxon>Filobasidiaceae</taxon>
        <taxon>Naganishia</taxon>
    </lineage>
</organism>
<dbReference type="Proteomes" id="UP001230649">
    <property type="component" value="Unassembled WGS sequence"/>
</dbReference>
<protein>
    <submittedName>
        <fullName evidence="1">Uncharacterized protein</fullName>
    </submittedName>
</protein>
<comment type="caution">
    <text evidence="1">The sequence shown here is derived from an EMBL/GenBank/DDBJ whole genome shotgun (WGS) entry which is preliminary data.</text>
</comment>
<dbReference type="EMBL" id="JASBWS010000005">
    <property type="protein sequence ID" value="KAJ9115659.1"/>
    <property type="molecule type" value="Genomic_DNA"/>
</dbReference>